<keyword evidence="1" id="KW-1133">Transmembrane helix</keyword>
<comment type="caution">
    <text evidence="2">The sequence shown here is derived from an EMBL/GenBank/DDBJ whole genome shotgun (WGS) entry which is preliminary data.</text>
</comment>
<dbReference type="EMBL" id="JABGBP010000198">
    <property type="protein sequence ID" value="NOL60368.1"/>
    <property type="molecule type" value="Genomic_DNA"/>
</dbReference>
<dbReference type="RefSeq" id="WP_171481680.1">
    <property type="nucleotide sequence ID" value="NZ_JABGBP010000198.1"/>
</dbReference>
<name>A0A7K4FPZ3_9ARCH</name>
<keyword evidence="1" id="KW-0472">Membrane</keyword>
<proteinExistence type="predicted"/>
<reference evidence="2 3" key="1">
    <citation type="submission" date="2020-05" db="EMBL/GenBank/DDBJ databases">
        <authorList>
            <person name="Zhang R."/>
        </authorList>
    </citation>
    <scope>NUCLEOTIDE SEQUENCE [LARGE SCALE GENOMIC DNA]</scope>
    <source>
        <strain evidence="2 3">DSM 28986</strain>
    </source>
</reference>
<evidence type="ECO:0000313" key="2">
    <source>
        <dbReference type="EMBL" id="NOL60368.1"/>
    </source>
</evidence>
<keyword evidence="1" id="KW-0812">Transmembrane</keyword>
<evidence type="ECO:0000256" key="1">
    <source>
        <dbReference type="SAM" id="Phobius"/>
    </source>
</evidence>
<organism evidence="2 3">
    <name type="scientific">Ferroplasma acidiphilum</name>
    <dbReference type="NCBI Taxonomy" id="74969"/>
    <lineage>
        <taxon>Archaea</taxon>
        <taxon>Methanobacteriati</taxon>
        <taxon>Thermoplasmatota</taxon>
        <taxon>Thermoplasmata</taxon>
        <taxon>Thermoplasmatales</taxon>
        <taxon>Ferroplasmaceae</taxon>
        <taxon>Ferroplasma</taxon>
    </lineage>
</organism>
<dbReference type="Proteomes" id="UP000546917">
    <property type="component" value="Unassembled WGS sequence"/>
</dbReference>
<accession>A0A7K4FPZ3</accession>
<gene>
    <name evidence="2" type="ORF">HLB00_05915</name>
</gene>
<feature type="non-terminal residue" evidence="2">
    <location>
        <position position="1"/>
    </location>
</feature>
<feature type="transmembrane region" description="Helical" evidence="1">
    <location>
        <begin position="61"/>
        <end position="86"/>
    </location>
</feature>
<protein>
    <submittedName>
        <fullName evidence="2">Uncharacterized protein</fullName>
    </submittedName>
</protein>
<dbReference type="AlphaFoldDB" id="A0A7K4FPZ3"/>
<evidence type="ECO:0000313" key="3">
    <source>
        <dbReference type="Proteomes" id="UP000546917"/>
    </source>
</evidence>
<feature type="transmembrane region" description="Helical" evidence="1">
    <location>
        <begin position="93"/>
        <end position="113"/>
    </location>
</feature>
<sequence length="117" mass="12607">SLIGDVKLVAFNYMFSGNSTLDKFGIEYSYIAIAMNNMLGFTNSNVKNINVNGTYSIVLDFNWWCVLALSVFIASMLLAITFPLALGASLIAIIAYGSLTGFVFTGALIGTLYTCFG</sequence>